<gene>
    <name evidence="1" type="ORF">Fmac_020749</name>
</gene>
<comment type="caution">
    <text evidence="1">The sequence shown here is derived from an EMBL/GenBank/DDBJ whole genome shotgun (WGS) entry which is preliminary data.</text>
</comment>
<dbReference type="AlphaFoldDB" id="A0ABD1LUX7"/>
<evidence type="ECO:0000313" key="2">
    <source>
        <dbReference type="Proteomes" id="UP001603857"/>
    </source>
</evidence>
<sequence length="117" mass="13687">MESSMKLGLMTVFAVSGSMVLLFHQANKHLFNNFMKKFEYEIRGSTKHHTKKKVRFAKDVVEVPMENKSDLAHIERTQEDVDVKQSKHGKKLKDVMPTNRIVLYKGIMNDRKERFGF</sequence>
<dbReference type="PANTHER" id="PTHR33564">
    <property type="entry name" value="TRANSMEMBRANE PROTEIN"/>
    <property type="match status" value="1"/>
</dbReference>
<organism evidence="1 2">
    <name type="scientific">Flemingia macrophylla</name>
    <dbReference type="NCBI Taxonomy" id="520843"/>
    <lineage>
        <taxon>Eukaryota</taxon>
        <taxon>Viridiplantae</taxon>
        <taxon>Streptophyta</taxon>
        <taxon>Embryophyta</taxon>
        <taxon>Tracheophyta</taxon>
        <taxon>Spermatophyta</taxon>
        <taxon>Magnoliopsida</taxon>
        <taxon>eudicotyledons</taxon>
        <taxon>Gunneridae</taxon>
        <taxon>Pentapetalae</taxon>
        <taxon>rosids</taxon>
        <taxon>fabids</taxon>
        <taxon>Fabales</taxon>
        <taxon>Fabaceae</taxon>
        <taxon>Papilionoideae</taxon>
        <taxon>50 kb inversion clade</taxon>
        <taxon>NPAAA clade</taxon>
        <taxon>indigoferoid/millettioid clade</taxon>
        <taxon>Phaseoleae</taxon>
        <taxon>Flemingia</taxon>
    </lineage>
</organism>
<protein>
    <submittedName>
        <fullName evidence="1">Uncharacterized protein</fullName>
    </submittedName>
</protein>
<evidence type="ECO:0000313" key="1">
    <source>
        <dbReference type="EMBL" id="KAL2327322.1"/>
    </source>
</evidence>
<dbReference type="PANTHER" id="PTHR33564:SF8">
    <property type="entry name" value="TRANSMEMBRANE PROTEIN"/>
    <property type="match status" value="1"/>
</dbReference>
<reference evidence="1 2" key="1">
    <citation type="submission" date="2024-08" db="EMBL/GenBank/DDBJ databases">
        <title>Insights into the chromosomal genome structure of Flemingia macrophylla.</title>
        <authorList>
            <person name="Ding Y."/>
            <person name="Zhao Y."/>
            <person name="Bi W."/>
            <person name="Wu M."/>
            <person name="Zhao G."/>
            <person name="Gong Y."/>
            <person name="Li W."/>
            <person name="Zhang P."/>
        </authorList>
    </citation>
    <scope>NUCLEOTIDE SEQUENCE [LARGE SCALE GENOMIC DNA]</scope>
    <source>
        <strain evidence="1">DYQJB</strain>
        <tissue evidence="1">Leaf</tissue>
    </source>
</reference>
<dbReference type="EMBL" id="JBGMDY010000007">
    <property type="protein sequence ID" value="KAL2327322.1"/>
    <property type="molecule type" value="Genomic_DNA"/>
</dbReference>
<keyword evidence="2" id="KW-1185">Reference proteome</keyword>
<accession>A0ABD1LUX7</accession>
<name>A0ABD1LUX7_9FABA</name>
<proteinExistence type="predicted"/>
<dbReference type="Proteomes" id="UP001603857">
    <property type="component" value="Unassembled WGS sequence"/>
</dbReference>